<keyword evidence="1" id="KW-0472">Membrane</keyword>
<dbReference type="EMBL" id="LACI01001886">
    <property type="protein sequence ID" value="KJU83459.1"/>
    <property type="molecule type" value="Genomic_DNA"/>
</dbReference>
<protein>
    <submittedName>
        <fullName evidence="2">Membrane protein</fullName>
    </submittedName>
</protein>
<keyword evidence="1" id="KW-1133">Transmembrane helix</keyword>
<gene>
    <name evidence="2" type="ORF">MBAV_004348</name>
</gene>
<keyword evidence="3" id="KW-1185">Reference proteome</keyword>
<feature type="transmembrane region" description="Helical" evidence="1">
    <location>
        <begin position="6"/>
        <end position="23"/>
    </location>
</feature>
<evidence type="ECO:0000313" key="2">
    <source>
        <dbReference type="EMBL" id="KJU83459.1"/>
    </source>
</evidence>
<organism evidence="2 3">
    <name type="scientific">Candidatus Magnetobacterium bavaricum</name>
    <dbReference type="NCBI Taxonomy" id="29290"/>
    <lineage>
        <taxon>Bacteria</taxon>
        <taxon>Pseudomonadati</taxon>
        <taxon>Nitrospirota</taxon>
        <taxon>Thermodesulfovibrionia</taxon>
        <taxon>Thermodesulfovibrionales</taxon>
        <taxon>Candidatus Magnetobacteriaceae</taxon>
        <taxon>Candidatus Magnetobacterium</taxon>
    </lineage>
</organism>
<proteinExistence type="predicted"/>
<evidence type="ECO:0000313" key="3">
    <source>
        <dbReference type="Proteomes" id="UP000033423"/>
    </source>
</evidence>
<reference evidence="2 3" key="1">
    <citation type="submission" date="2015-02" db="EMBL/GenBank/DDBJ databases">
        <title>Single-cell genomics of uncultivated deep-branching MTB reveals a conserved set of magnetosome genes.</title>
        <authorList>
            <person name="Kolinko S."/>
            <person name="Richter M."/>
            <person name="Glockner F.O."/>
            <person name="Brachmann A."/>
            <person name="Schuler D."/>
        </authorList>
    </citation>
    <scope>NUCLEOTIDE SEQUENCE [LARGE SCALE GENOMIC DNA]</scope>
    <source>
        <strain evidence="2">TM-1</strain>
    </source>
</reference>
<accession>A0A0F3GNA8</accession>
<feature type="transmembrane region" description="Helical" evidence="1">
    <location>
        <begin position="35"/>
        <end position="59"/>
    </location>
</feature>
<dbReference type="Proteomes" id="UP000033423">
    <property type="component" value="Unassembled WGS sequence"/>
</dbReference>
<dbReference type="AlphaFoldDB" id="A0A0F3GNA8"/>
<keyword evidence="1" id="KW-0812">Transmembrane</keyword>
<sequence>MNLSYIIVTVGLSIFFSLVDLKGDFSKTTLNNAKFWTLAYITINIIAGLIAFWCSHFIINTNLKIAGLPDDSIEWVRAILSGVSSLSILKSRIFTVRVGKTDDKINPCHTFQQRMNIIKAKIAREGLKDFIKDMQNLMNLSTQELLLGANFIMCSDELWQDMGKKKKVHTELNHILNETDEQKKKTSLCCFILKMGNSNDFDKYLSITYRL</sequence>
<name>A0A0F3GNA8_9BACT</name>
<evidence type="ECO:0000256" key="1">
    <source>
        <dbReference type="SAM" id="Phobius"/>
    </source>
</evidence>
<comment type="caution">
    <text evidence="2">The sequence shown here is derived from an EMBL/GenBank/DDBJ whole genome shotgun (WGS) entry which is preliminary data.</text>
</comment>